<protein>
    <recommendedName>
        <fullName evidence="3">HIT domain-containing protein</fullName>
    </recommendedName>
</protein>
<dbReference type="Proteomes" id="UP001054945">
    <property type="component" value="Unassembled WGS sequence"/>
</dbReference>
<evidence type="ECO:0000313" key="1">
    <source>
        <dbReference type="EMBL" id="GIY60016.1"/>
    </source>
</evidence>
<organism evidence="1 2">
    <name type="scientific">Caerostris extrusa</name>
    <name type="common">Bark spider</name>
    <name type="synonym">Caerostris bankana</name>
    <dbReference type="NCBI Taxonomy" id="172846"/>
    <lineage>
        <taxon>Eukaryota</taxon>
        <taxon>Metazoa</taxon>
        <taxon>Ecdysozoa</taxon>
        <taxon>Arthropoda</taxon>
        <taxon>Chelicerata</taxon>
        <taxon>Arachnida</taxon>
        <taxon>Araneae</taxon>
        <taxon>Araneomorphae</taxon>
        <taxon>Entelegynae</taxon>
        <taxon>Araneoidea</taxon>
        <taxon>Araneidae</taxon>
        <taxon>Caerostris</taxon>
    </lineage>
</organism>
<dbReference type="AlphaFoldDB" id="A0AAV4UQK2"/>
<evidence type="ECO:0008006" key="3">
    <source>
        <dbReference type="Google" id="ProtNLM"/>
    </source>
</evidence>
<dbReference type="Gene3D" id="3.30.428.10">
    <property type="entry name" value="HIT-like"/>
    <property type="match status" value="1"/>
</dbReference>
<proteinExistence type="predicted"/>
<dbReference type="SUPFAM" id="SSF54197">
    <property type="entry name" value="HIT-like"/>
    <property type="match status" value="1"/>
</dbReference>
<gene>
    <name evidence="1" type="ORF">CEXT_355041</name>
</gene>
<dbReference type="Pfam" id="PF11969">
    <property type="entry name" value="DcpS_C"/>
    <property type="match status" value="1"/>
</dbReference>
<dbReference type="EMBL" id="BPLR01013262">
    <property type="protein sequence ID" value="GIY60016.1"/>
    <property type="molecule type" value="Genomic_DNA"/>
</dbReference>
<name>A0AAV4UQK2_CAEEX</name>
<dbReference type="InterPro" id="IPR036265">
    <property type="entry name" value="HIT-like_sf"/>
</dbReference>
<keyword evidence="2" id="KW-1185">Reference proteome</keyword>
<evidence type="ECO:0000313" key="2">
    <source>
        <dbReference type="Proteomes" id="UP001054945"/>
    </source>
</evidence>
<reference evidence="1 2" key="1">
    <citation type="submission" date="2021-06" db="EMBL/GenBank/DDBJ databases">
        <title>Caerostris extrusa draft genome.</title>
        <authorList>
            <person name="Kono N."/>
            <person name="Arakawa K."/>
        </authorList>
    </citation>
    <scope>NUCLEOTIDE SEQUENCE [LARGE SCALE GENOMIC DNA]</scope>
</reference>
<accession>A0AAV4UQK2</accession>
<comment type="caution">
    <text evidence="1">The sequence shown here is derived from an EMBL/GenBank/DDBJ whole genome shotgun (WGS) entry which is preliminary data.</text>
</comment>
<sequence>MNTPGTAIRYPVTWSLWNLDCLSDPLDCIPIYPTRLSTQHIPLIFFLPCLESDDSYLAFRNITPAASHHYLIIPKEHIRDAVDLKPHHIPMRMLEKIIHKKHLTFNVKRKDLPTKPVSFAVYQMEAIAQGVLRQQGAASRNKRQFKRLNNDRENILSDYVAGKSSFPVRSNTTQSKTRWATTGPVHLRAAPTPARNRPRGRAFHEGQDYIPAGHQVVPHGQ</sequence>